<dbReference type="EMBL" id="BMED01000001">
    <property type="protein sequence ID" value="GGC64632.1"/>
    <property type="molecule type" value="Genomic_DNA"/>
</dbReference>
<keyword evidence="3" id="KW-1185">Reference proteome</keyword>
<sequence length="462" mass="51270">MTKKSLLLVACALFGAFTYSIDGYCAGKENSLLTAQSDIYKLLQHGKLGDARYLSEELGFGLKISPPNYDSTAVFEARFYSIPDYLFANGLTYHAYYDEKSDTTRIDLALPFQSCPSLDAWASDWGQPVQHGMLEHALGSFNSITWPSPEKITLDITYFNRGGCRGYLQQIVKGKLLPPVQAEARTKSKGDGLAQSVADILATGDLRNFEKVAAALNARVIPSASNRDPENGEYFDLAKPILGLDSNAYSYAVNDTGWFVFTLFEVKPRHLAERWVTLNLAPNLSDVCLPASDIKRKLDQGMIPYSYRQEKYNEISFSVRGEHLISLKITSSGECVARIRFKQITDIANNLSSPVVFSLDALRPNGLLNAAALQRMDILARHLHTPKFRTIYVYLNLPDSKTNAQVKKGQKLAIAIRNSLIARGISQTQIDMRGDLVAPSLLAAWNERQLGMGVFLDPTSDF</sequence>
<reference evidence="2" key="1">
    <citation type="journal article" date="2014" name="Int. J. Syst. Evol. Microbiol.">
        <title>Complete genome sequence of Corynebacterium casei LMG S-19264T (=DSM 44701T), isolated from a smear-ripened cheese.</title>
        <authorList>
            <consortium name="US DOE Joint Genome Institute (JGI-PGF)"/>
            <person name="Walter F."/>
            <person name="Albersmeier A."/>
            <person name="Kalinowski J."/>
            <person name="Ruckert C."/>
        </authorList>
    </citation>
    <scope>NUCLEOTIDE SEQUENCE</scope>
    <source>
        <strain evidence="2">CGMCC 1.10998</strain>
    </source>
</reference>
<reference evidence="2" key="2">
    <citation type="submission" date="2020-09" db="EMBL/GenBank/DDBJ databases">
        <authorList>
            <person name="Sun Q."/>
            <person name="Zhou Y."/>
        </authorList>
    </citation>
    <scope>NUCLEOTIDE SEQUENCE</scope>
    <source>
        <strain evidence="2">CGMCC 1.10998</strain>
    </source>
</reference>
<protein>
    <recommendedName>
        <fullName evidence="4">OmpA family protein</fullName>
    </recommendedName>
</protein>
<keyword evidence="1" id="KW-0732">Signal</keyword>
<comment type="caution">
    <text evidence="2">The sequence shown here is derived from an EMBL/GenBank/DDBJ whole genome shotgun (WGS) entry which is preliminary data.</text>
</comment>
<feature type="signal peptide" evidence="1">
    <location>
        <begin position="1"/>
        <end position="21"/>
    </location>
</feature>
<evidence type="ECO:0000256" key="1">
    <source>
        <dbReference type="SAM" id="SignalP"/>
    </source>
</evidence>
<accession>A0A916UAI8</accession>
<proteinExistence type="predicted"/>
<dbReference type="Proteomes" id="UP000637423">
    <property type="component" value="Unassembled WGS sequence"/>
</dbReference>
<evidence type="ECO:0008006" key="4">
    <source>
        <dbReference type="Google" id="ProtNLM"/>
    </source>
</evidence>
<gene>
    <name evidence="2" type="ORF">GCM10011396_09530</name>
</gene>
<dbReference type="AlphaFoldDB" id="A0A916UAI8"/>
<evidence type="ECO:0000313" key="3">
    <source>
        <dbReference type="Proteomes" id="UP000637423"/>
    </source>
</evidence>
<name>A0A916UAI8_9BURK</name>
<feature type="chain" id="PRO_5037172220" description="OmpA family protein" evidence="1">
    <location>
        <begin position="22"/>
        <end position="462"/>
    </location>
</feature>
<dbReference type="RefSeq" id="WP_188564799.1">
    <property type="nucleotide sequence ID" value="NZ_BMED01000001.1"/>
</dbReference>
<organism evidence="2 3">
    <name type="scientific">Undibacterium terreum</name>
    <dbReference type="NCBI Taxonomy" id="1224302"/>
    <lineage>
        <taxon>Bacteria</taxon>
        <taxon>Pseudomonadati</taxon>
        <taxon>Pseudomonadota</taxon>
        <taxon>Betaproteobacteria</taxon>
        <taxon>Burkholderiales</taxon>
        <taxon>Oxalobacteraceae</taxon>
        <taxon>Undibacterium</taxon>
    </lineage>
</organism>
<evidence type="ECO:0000313" key="2">
    <source>
        <dbReference type="EMBL" id="GGC64632.1"/>
    </source>
</evidence>